<accession>A0A518B489</accession>
<organism evidence="2 3">
    <name type="scientific">Kolteria novifilia</name>
    <dbReference type="NCBI Taxonomy" id="2527975"/>
    <lineage>
        <taxon>Bacteria</taxon>
        <taxon>Pseudomonadati</taxon>
        <taxon>Planctomycetota</taxon>
        <taxon>Planctomycetia</taxon>
        <taxon>Kolteriales</taxon>
        <taxon>Kolteriaceae</taxon>
        <taxon>Kolteria</taxon>
    </lineage>
</organism>
<evidence type="ECO:0000313" key="3">
    <source>
        <dbReference type="Proteomes" id="UP000317093"/>
    </source>
</evidence>
<reference evidence="2 3" key="1">
    <citation type="submission" date="2019-02" db="EMBL/GenBank/DDBJ databases">
        <title>Deep-cultivation of Planctomycetes and their phenomic and genomic characterization uncovers novel biology.</title>
        <authorList>
            <person name="Wiegand S."/>
            <person name="Jogler M."/>
            <person name="Boedeker C."/>
            <person name="Pinto D."/>
            <person name="Vollmers J."/>
            <person name="Rivas-Marin E."/>
            <person name="Kohn T."/>
            <person name="Peeters S.H."/>
            <person name="Heuer A."/>
            <person name="Rast P."/>
            <person name="Oberbeckmann S."/>
            <person name="Bunk B."/>
            <person name="Jeske O."/>
            <person name="Meyerdierks A."/>
            <person name="Storesund J.E."/>
            <person name="Kallscheuer N."/>
            <person name="Luecker S."/>
            <person name="Lage O.M."/>
            <person name="Pohl T."/>
            <person name="Merkel B.J."/>
            <person name="Hornburger P."/>
            <person name="Mueller R.-W."/>
            <person name="Bruemmer F."/>
            <person name="Labrenz M."/>
            <person name="Spormann A.M."/>
            <person name="Op den Camp H."/>
            <person name="Overmann J."/>
            <person name="Amann R."/>
            <person name="Jetten M.S.M."/>
            <person name="Mascher T."/>
            <person name="Medema M.H."/>
            <person name="Devos D.P."/>
            <person name="Kaster A.-K."/>
            <person name="Ovreas L."/>
            <person name="Rohde M."/>
            <person name="Galperin M.Y."/>
            <person name="Jogler C."/>
        </authorList>
    </citation>
    <scope>NUCLEOTIDE SEQUENCE [LARGE SCALE GENOMIC DNA]</scope>
    <source>
        <strain evidence="2 3">Pan216</strain>
    </source>
</reference>
<dbReference type="PROSITE" id="PS51257">
    <property type="entry name" value="PROKAR_LIPOPROTEIN"/>
    <property type="match status" value="1"/>
</dbReference>
<keyword evidence="3" id="KW-1185">Reference proteome</keyword>
<dbReference type="Proteomes" id="UP000317093">
    <property type="component" value="Chromosome"/>
</dbReference>
<gene>
    <name evidence="2" type="ORF">Pan216_26100</name>
</gene>
<protein>
    <submittedName>
        <fullName evidence="2">Uncharacterized protein</fullName>
    </submittedName>
</protein>
<dbReference type="RefSeq" id="WP_145258301.1">
    <property type="nucleotide sequence ID" value="NZ_CP036279.1"/>
</dbReference>
<dbReference type="KEGG" id="knv:Pan216_26100"/>
<dbReference type="AlphaFoldDB" id="A0A518B489"/>
<evidence type="ECO:0000256" key="1">
    <source>
        <dbReference type="SAM" id="SignalP"/>
    </source>
</evidence>
<keyword evidence="1" id="KW-0732">Signal</keyword>
<dbReference type="EMBL" id="CP036279">
    <property type="protein sequence ID" value="QDU61746.1"/>
    <property type="molecule type" value="Genomic_DNA"/>
</dbReference>
<feature type="chain" id="PRO_5022068027" evidence="1">
    <location>
        <begin position="32"/>
        <end position="101"/>
    </location>
</feature>
<name>A0A518B489_9BACT</name>
<evidence type="ECO:0000313" key="2">
    <source>
        <dbReference type="EMBL" id="QDU61746.1"/>
    </source>
</evidence>
<feature type="signal peptide" evidence="1">
    <location>
        <begin position="1"/>
        <end position="31"/>
    </location>
</feature>
<sequence length="101" mass="11594" precursor="true">MRRLGKKVGLSFATLALVVASCLVWSAPAQAGVGVNVIGSKSGYRHYPRYNYFVRPYVPRGYYGYPVVRYGFPRKIHHHHQRHHQPIKIQPFPLPGHRHGH</sequence>
<proteinExistence type="predicted"/>